<proteinExistence type="predicted"/>
<dbReference type="EMBL" id="LAHC01000043">
    <property type="protein sequence ID" value="PHJ95934.1"/>
    <property type="molecule type" value="Genomic_DNA"/>
</dbReference>
<name>A0ABX4KN33_NOSLI</name>
<organism evidence="1 2">
    <name type="scientific">Nostoc linckia z7</name>
    <dbReference type="NCBI Taxonomy" id="1628745"/>
    <lineage>
        <taxon>Bacteria</taxon>
        <taxon>Bacillati</taxon>
        <taxon>Cyanobacteriota</taxon>
        <taxon>Cyanophyceae</taxon>
        <taxon>Nostocales</taxon>
        <taxon>Nostocaceae</taxon>
        <taxon>Nostoc</taxon>
    </lineage>
</organism>
<gene>
    <name evidence="1" type="ORF">VF04_17560</name>
</gene>
<accession>A0ABX4KN33</accession>
<comment type="caution">
    <text evidence="1">The sequence shown here is derived from an EMBL/GenBank/DDBJ whole genome shotgun (WGS) entry which is preliminary data.</text>
</comment>
<evidence type="ECO:0000313" key="1">
    <source>
        <dbReference type="EMBL" id="PHJ95934.1"/>
    </source>
</evidence>
<dbReference type="Proteomes" id="UP000222523">
    <property type="component" value="Unassembled WGS sequence"/>
</dbReference>
<keyword evidence="2" id="KW-1185">Reference proteome</keyword>
<protein>
    <submittedName>
        <fullName evidence="1">Uncharacterized protein</fullName>
    </submittedName>
</protein>
<sequence>MGRWGDGKMGRWGDGEMGSVGSVGSVGGKIFSPSSHTSHTSCLPNAQCPMPHAQFPLLQINNCSCLL</sequence>
<reference evidence="1 2" key="1">
    <citation type="submission" date="2015-02" db="EMBL/GenBank/DDBJ databases">
        <title>Nostoc linckia genome annotation.</title>
        <authorList>
            <person name="Zhou Z."/>
        </authorList>
    </citation>
    <scope>NUCLEOTIDE SEQUENCE [LARGE SCALE GENOMIC DNA]</scope>
    <source>
        <strain evidence="2">z7</strain>
    </source>
</reference>
<evidence type="ECO:0000313" key="2">
    <source>
        <dbReference type="Proteomes" id="UP000222523"/>
    </source>
</evidence>